<proteinExistence type="predicted"/>
<sequence length="103" mass="11957">MTKTNNETEKDQVLATLLTQLDLLARKIMELEVPYKNKDRYIPPHEGRKSKEYEGGQVQEILLLILHKVEEHNRVLKDIKENVSMLNQMTASPTWTTVGLKKL</sequence>
<dbReference type="Gramene" id="PGSC0003DMT400094142">
    <property type="protein sequence ID" value="PGSC0003DMT400094142"/>
    <property type="gene ID" value="PGSC0003DMG400043713"/>
</dbReference>
<protein>
    <submittedName>
        <fullName evidence="1">Uncharacterized protein</fullName>
    </submittedName>
</protein>
<accession>M1DTI1</accession>
<dbReference type="InParanoid" id="M1DTI1"/>
<name>M1DTI1_SOLTU</name>
<evidence type="ECO:0000313" key="2">
    <source>
        <dbReference type="Proteomes" id="UP000011115"/>
    </source>
</evidence>
<keyword evidence="2" id="KW-1185">Reference proteome</keyword>
<evidence type="ECO:0000313" key="1">
    <source>
        <dbReference type="EnsemblPlants" id="PGSC0003DMT400094142"/>
    </source>
</evidence>
<dbReference type="EnsemblPlants" id="PGSC0003DMT400094142">
    <property type="protein sequence ID" value="PGSC0003DMT400094142"/>
    <property type="gene ID" value="PGSC0003DMG400043713"/>
</dbReference>
<reference evidence="1" key="2">
    <citation type="submission" date="2015-06" db="UniProtKB">
        <authorList>
            <consortium name="EnsemblPlants"/>
        </authorList>
    </citation>
    <scope>IDENTIFICATION</scope>
    <source>
        <strain evidence="1">DM1-3 516 R44</strain>
    </source>
</reference>
<dbReference type="PaxDb" id="4113-PGSC0003DMT400094142"/>
<reference evidence="2" key="1">
    <citation type="journal article" date="2011" name="Nature">
        <title>Genome sequence and analysis of the tuber crop potato.</title>
        <authorList>
            <consortium name="The Potato Genome Sequencing Consortium"/>
        </authorList>
    </citation>
    <scope>NUCLEOTIDE SEQUENCE [LARGE SCALE GENOMIC DNA]</scope>
    <source>
        <strain evidence="2">cv. DM1-3 516 R44</strain>
    </source>
</reference>
<dbReference type="Proteomes" id="UP000011115">
    <property type="component" value="Unassembled WGS sequence"/>
</dbReference>
<dbReference type="AlphaFoldDB" id="M1DTI1"/>
<organism evidence="1 2">
    <name type="scientific">Solanum tuberosum</name>
    <name type="common">Potato</name>
    <dbReference type="NCBI Taxonomy" id="4113"/>
    <lineage>
        <taxon>Eukaryota</taxon>
        <taxon>Viridiplantae</taxon>
        <taxon>Streptophyta</taxon>
        <taxon>Embryophyta</taxon>
        <taxon>Tracheophyta</taxon>
        <taxon>Spermatophyta</taxon>
        <taxon>Magnoliopsida</taxon>
        <taxon>eudicotyledons</taxon>
        <taxon>Gunneridae</taxon>
        <taxon>Pentapetalae</taxon>
        <taxon>asterids</taxon>
        <taxon>lamiids</taxon>
        <taxon>Solanales</taxon>
        <taxon>Solanaceae</taxon>
        <taxon>Solanoideae</taxon>
        <taxon>Solaneae</taxon>
        <taxon>Solanum</taxon>
    </lineage>
</organism>
<dbReference type="HOGENOM" id="CLU_029307_9_0_1"/>